<gene>
    <name evidence="1" type="ORF">EGC82_09605</name>
</gene>
<dbReference type="Pfam" id="PF11869">
    <property type="entry name" value="DUF3389"/>
    <property type="match status" value="1"/>
</dbReference>
<dbReference type="OrthoDB" id="6271555at2"/>
<evidence type="ECO:0000313" key="2">
    <source>
        <dbReference type="Proteomes" id="UP000278035"/>
    </source>
</evidence>
<protein>
    <submittedName>
        <fullName evidence="1">DUF3389 family protein</fullName>
    </submittedName>
</protein>
<dbReference type="KEGG" id="slj:EGC82_09605"/>
<sequence>MVIDFSIGKLIVTINEIQCRFHDNQIVLTASVDDISCFHQGLVIAADGGTVRWSIKLDNAVQLEQVLDVTGIQAQ</sequence>
<dbReference type="EMBL" id="CP034015">
    <property type="protein sequence ID" value="AZG72998.1"/>
    <property type="molecule type" value="Genomic_DNA"/>
</dbReference>
<name>A0A3G8LWE0_9GAMM</name>
<dbReference type="AlphaFoldDB" id="A0A3G8LWE0"/>
<accession>A0A3G8LWE0</accession>
<dbReference type="RefSeq" id="WP_124730560.1">
    <property type="nucleotide sequence ID" value="NZ_CBCSKC010000056.1"/>
</dbReference>
<dbReference type="Proteomes" id="UP000278035">
    <property type="component" value="Chromosome"/>
</dbReference>
<dbReference type="InterPro" id="IPR021811">
    <property type="entry name" value="DUF3389"/>
</dbReference>
<keyword evidence="2" id="KW-1185">Reference proteome</keyword>
<evidence type="ECO:0000313" key="1">
    <source>
        <dbReference type="EMBL" id="AZG72998.1"/>
    </source>
</evidence>
<reference evidence="2" key="1">
    <citation type="submission" date="2018-11" db="EMBL/GenBank/DDBJ databases">
        <title>Shewanella sp. M2.</title>
        <authorList>
            <person name="Hwang Y.J."/>
            <person name="Hwang C.Y."/>
        </authorList>
    </citation>
    <scope>NUCLEOTIDE SEQUENCE [LARGE SCALE GENOMIC DNA]</scope>
    <source>
        <strain evidence="2">LMG 19866</strain>
    </source>
</reference>
<proteinExistence type="predicted"/>
<organism evidence="1 2">
    <name type="scientific">Shewanella livingstonensis</name>
    <dbReference type="NCBI Taxonomy" id="150120"/>
    <lineage>
        <taxon>Bacteria</taxon>
        <taxon>Pseudomonadati</taxon>
        <taxon>Pseudomonadota</taxon>
        <taxon>Gammaproteobacteria</taxon>
        <taxon>Alteromonadales</taxon>
        <taxon>Shewanellaceae</taxon>
        <taxon>Shewanella</taxon>
    </lineage>
</organism>